<proteinExistence type="predicted"/>
<dbReference type="AlphaFoldDB" id="A0A6C1E2N6"/>
<evidence type="ECO:0000313" key="1">
    <source>
        <dbReference type="EMBL" id="QID83180.1"/>
    </source>
</evidence>
<dbReference type="OrthoDB" id="4069549at2759"/>
<gene>
    <name evidence="1" type="ORF">GRS66_005628</name>
</gene>
<protein>
    <submittedName>
        <fullName evidence="1">Uncharacterized protein</fullName>
    </submittedName>
</protein>
<reference evidence="1 2" key="1">
    <citation type="journal article" date="2019" name="BMC Genomics">
        <title>Chromosome level assembly and comparative genome analysis confirm lager-brewing yeasts originated from a single hybridization.</title>
        <authorList>
            <person name="Salazar A.N."/>
            <person name="Gorter de Vries A.R."/>
            <person name="van den Broek M."/>
            <person name="Brouwers N."/>
            <person name="de la Torre Cortes P."/>
            <person name="Kuijpers N.G.A."/>
            <person name="Daran J.G."/>
            <person name="Abeel T."/>
        </authorList>
    </citation>
    <scope>NUCLEOTIDE SEQUENCE [LARGE SCALE GENOMIC DNA]</scope>
    <source>
        <strain evidence="1 2">CBS 1483</strain>
    </source>
</reference>
<keyword evidence="2" id="KW-1185">Reference proteome</keyword>
<accession>A0A6C1E2N6</accession>
<dbReference type="EMBL" id="CP048998">
    <property type="protein sequence ID" value="QID83180.1"/>
    <property type="molecule type" value="Genomic_DNA"/>
</dbReference>
<sequence>MTVEEESPETDDLRLQQLDNNIFFGSCEVLAQPILLQYENIKFIIGVNLTTEKIASFYTVYFQHSNSLIVNFDSSSTQETIETPVELYNRNNTILLQKFVSQYLQMGKTNTPLSLTWFGKIQSLPQFCNSNVLTGEPLVQYQAFNDLLTLFKSFKHLGNILVVSSHSHDPTLIKFLVSRVIACHPSVTIQESLQYTRAILNLPINACDEFDILNDKGLQELAQAPELQQQRSKCSSKRRCGNLPENYFVDNKSLTGPSEHIKRGHF</sequence>
<organism evidence="1 2">
    <name type="scientific">Saccharomyces pastorianus</name>
    <name type="common">Lager yeast</name>
    <name type="synonym">Saccharomyces cerevisiae x Saccharomyces eubayanus</name>
    <dbReference type="NCBI Taxonomy" id="27292"/>
    <lineage>
        <taxon>Eukaryota</taxon>
        <taxon>Fungi</taxon>
        <taxon>Dikarya</taxon>
        <taxon>Ascomycota</taxon>
        <taxon>Saccharomycotina</taxon>
        <taxon>Saccharomycetes</taxon>
        <taxon>Saccharomycetales</taxon>
        <taxon>Saccharomycetaceae</taxon>
        <taxon>Saccharomyces</taxon>
    </lineage>
</organism>
<evidence type="ECO:0000313" key="2">
    <source>
        <dbReference type="Proteomes" id="UP000501346"/>
    </source>
</evidence>
<dbReference type="Proteomes" id="UP000501346">
    <property type="component" value="Chromosome SeI"/>
</dbReference>
<name>A0A6C1E2N6_SACPS</name>